<name>A0A2P2QLI3_RHIMU</name>
<accession>A0A2P2QLI3</accession>
<dbReference type="AlphaFoldDB" id="A0A2P2QLI3"/>
<protein>
    <submittedName>
        <fullName evidence="1">Uncharacterized protein</fullName>
    </submittedName>
</protein>
<organism evidence="1">
    <name type="scientific">Rhizophora mucronata</name>
    <name type="common">Asiatic mangrove</name>
    <dbReference type="NCBI Taxonomy" id="61149"/>
    <lineage>
        <taxon>Eukaryota</taxon>
        <taxon>Viridiplantae</taxon>
        <taxon>Streptophyta</taxon>
        <taxon>Embryophyta</taxon>
        <taxon>Tracheophyta</taxon>
        <taxon>Spermatophyta</taxon>
        <taxon>Magnoliopsida</taxon>
        <taxon>eudicotyledons</taxon>
        <taxon>Gunneridae</taxon>
        <taxon>Pentapetalae</taxon>
        <taxon>rosids</taxon>
        <taxon>fabids</taxon>
        <taxon>Malpighiales</taxon>
        <taxon>Rhizophoraceae</taxon>
        <taxon>Rhizophora</taxon>
    </lineage>
</organism>
<sequence>MWLSDSLSELSNCSKCSMLFILSGLVQ</sequence>
<reference evidence="1" key="1">
    <citation type="submission" date="2018-02" db="EMBL/GenBank/DDBJ databases">
        <title>Rhizophora mucronata_Transcriptome.</title>
        <authorList>
            <person name="Meera S.P."/>
            <person name="Sreeshan A."/>
            <person name="Augustine A."/>
        </authorList>
    </citation>
    <scope>NUCLEOTIDE SEQUENCE</scope>
    <source>
        <tissue evidence="1">Leaf</tissue>
    </source>
</reference>
<evidence type="ECO:0000313" key="1">
    <source>
        <dbReference type="EMBL" id="MBX67832.1"/>
    </source>
</evidence>
<proteinExistence type="predicted"/>
<dbReference type="EMBL" id="GGEC01087348">
    <property type="protein sequence ID" value="MBX67832.1"/>
    <property type="molecule type" value="Transcribed_RNA"/>
</dbReference>